<protein>
    <submittedName>
        <fullName evidence="1">Uncharacterized protein</fullName>
    </submittedName>
</protein>
<comment type="caution">
    <text evidence="1">The sequence shown here is derived from an EMBL/GenBank/DDBJ whole genome shotgun (WGS) entry which is preliminary data.</text>
</comment>
<evidence type="ECO:0000313" key="1">
    <source>
        <dbReference type="EMBL" id="KAA6375545.1"/>
    </source>
</evidence>
<dbReference type="AlphaFoldDB" id="A0A5J4V0H9"/>
<accession>A0A5J4V0H9</accession>
<evidence type="ECO:0000313" key="2">
    <source>
        <dbReference type="Proteomes" id="UP000324800"/>
    </source>
</evidence>
<sequence length="18" mass="2054">IEIIFGYVEADEGEQDNI</sequence>
<gene>
    <name evidence="1" type="ORF">EZS28_028927</name>
</gene>
<organism evidence="1 2">
    <name type="scientific">Streblomastix strix</name>
    <dbReference type="NCBI Taxonomy" id="222440"/>
    <lineage>
        <taxon>Eukaryota</taxon>
        <taxon>Metamonada</taxon>
        <taxon>Preaxostyla</taxon>
        <taxon>Oxymonadida</taxon>
        <taxon>Streblomastigidae</taxon>
        <taxon>Streblomastix</taxon>
    </lineage>
</organism>
<dbReference type="EMBL" id="SNRW01011152">
    <property type="protein sequence ID" value="KAA6375545.1"/>
    <property type="molecule type" value="Genomic_DNA"/>
</dbReference>
<reference evidence="1 2" key="1">
    <citation type="submission" date="2019-03" db="EMBL/GenBank/DDBJ databases">
        <title>Single cell metagenomics reveals metabolic interactions within the superorganism composed of flagellate Streblomastix strix and complex community of Bacteroidetes bacteria on its surface.</title>
        <authorList>
            <person name="Treitli S.C."/>
            <person name="Kolisko M."/>
            <person name="Husnik F."/>
            <person name="Keeling P."/>
            <person name="Hampl V."/>
        </authorList>
    </citation>
    <scope>NUCLEOTIDE SEQUENCE [LARGE SCALE GENOMIC DNA]</scope>
    <source>
        <strain evidence="1">ST1C</strain>
    </source>
</reference>
<name>A0A5J4V0H9_9EUKA</name>
<dbReference type="Proteomes" id="UP000324800">
    <property type="component" value="Unassembled WGS sequence"/>
</dbReference>
<proteinExistence type="predicted"/>
<feature type="non-terminal residue" evidence="1">
    <location>
        <position position="1"/>
    </location>
</feature>